<dbReference type="Pfam" id="PF19777">
    <property type="entry name" value="DUF6263"/>
    <property type="match status" value="1"/>
</dbReference>
<feature type="chain" id="PRO_5022967394" description="DUF4412 domain-containing protein" evidence="2">
    <location>
        <begin position="22"/>
        <end position="322"/>
    </location>
</feature>
<evidence type="ECO:0000256" key="1">
    <source>
        <dbReference type="SAM" id="MobiDB-lite"/>
    </source>
</evidence>
<name>A0A5C5VTF5_9BACT</name>
<evidence type="ECO:0000313" key="3">
    <source>
        <dbReference type="EMBL" id="TWT41610.1"/>
    </source>
</evidence>
<proteinExistence type="predicted"/>
<dbReference type="InterPro" id="IPR046230">
    <property type="entry name" value="DUF6263"/>
</dbReference>
<organism evidence="3 4">
    <name type="scientific">Botrimarina hoheduenensis</name>
    <dbReference type="NCBI Taxonomy" id="2528000"/>
    <lineage>
        <taxon>Bacteria</taxon>
        <taxon>Pseudomonadati</taxon>
        <taxon>Planctomycetota</taxon>
        <taxon>Planctomycetia</taxon>
        <taxon>Pirellulales</taxon>
        <taxon>Lacipirellulaceae</taxon>
        <taxon>Botrimarina</taxon>
    </lineage>
</organism>
<evidence type="ECO:0008006" key="5">
    <source>
        <dbReference type="Google" id="ProtNLM"/>
    </source>
</evidence>
<sequence length="322" mass="34785" precursor="true">MRTASALLFFALVLCIASARAGDTLRWKWAPGDETRYLMSQTMNMSLNGGPMGQINSTTDQNMLMSWRVSEAPASEGAELVQSTERIVMNMKGPMGQGFDYDSASETAPVGMAAMVAPIFDALVAAKLKLVVTERGEVASVAMPEELTAAFENMPGGAVSADMVTQMSKQGMLKFPEEPIEVGESWTDSTDVASPQMGAMRINITYTYNGMKDVEGRRLAAFTPQMSMTIADPESQPMPVTFETRESGGEILFDPETGRIVSSRIEQTTDVIVSVNGQEMRNEIQQTTTMRALAPGEQPELSPQTDSNAEVSPSQEPAEVAP</sequence>
<feature type="signal peptide" evidence="2">
    <location>
        <begin position="1"/>
        <end position="21"/>
    </location>
</feature>
<keyword evidence="2" id="KW-0732">Signal</keyword>
<accession>A0A5C5VTF5</accession>
<dbReference type="AlphaFoldDB" id="A0A5C5VTF5"/>
<keyword evidence="4" id="KW-1185">Reference proteome</keyword>
<gene>
    <name evidence="3" type="ORF">Pla111_29870</name>
</gene>
<dbReference type="OrthoDB" id="269991at2"/>
<feature type="region of interest" description="Disordered" evidence="1">
    <location>
        <begin position="291"/>
        <end position="322"/>
    </location>
</feature>
<dbReference type="RefSeq" id="WP_146575193.1">
    <property type="nucleotide sequence ID" value="NZ_SJPH01000008.1"/>
</dbReference>
<feature type="compositionally biased region" description="Polar residues" evidence="1">
    <location>
        <begin position="301"/>
        <end position="315"/>
    </location>
</feature>
<dbReference type="EMBL" id="SJPH01000008">
    <property type="protein sequence ID" value="TWT41610.1"/>
    <property type="molecule type" value="Genomic_DNA"/>
</dbReference>
<reference evidence="3 4" key="1">
    <citation type="submission" date="2019-02" db="EMBL/GenBank/DDBJ databases">
        <title>Deep-cultivation of Planctomycetes and their phenomic and genomic characterization uncovers novel biology.</title>
        <authorList>
            <person name="Wiegand S."/>
            <person name="Jogler M."/>
            <person name="Boedeker C."/>
            <person name="Pinto D."/>
            <person name="Vollmers J."/>
            <person name="Rivas-Marin E."/>
            <person name="Kohn T."/>
            <person name="Peeters S.H."/>
            <person name="Heuer A."/>
            <person name="Rast P."/>
            <person name="Oberbeckmann S."/>
            <person name="Bunk B."/>
            <person name="Jeske O."/>
            <person name="Meyerdierks A."/>
            <person name="Storesund J.E."/>
            <person name="Kallscheuer N."/>
            <person name="Luecker S."/>
            <person name="Lage O.M."/>
            <person name="Pohl T."/>
            <person name="Merkel B.J."/>
            <person name="Hornburger P."/>
            <person name="Mueller R.-W."/>
            <person name="Bruemmer F."/>
            <person name="Labrenz M."/>
            <person name="Spormann A.M."/>
            <person name="Op Den Camp H."/>
            <person name="Overmann J."/>
            <person name="Amann R."/>
            <person name="Jetten M.S.M."/>
            <person name="Mascher T."/>
            <person name="Medema M.H."/>
            <person name="Devos D.P."/>
            <person name="Kaster A.-K."/>
            <person name="Ovreas L."/>
            <person name="Rohde M."/>
            <person name="Galperin M.Y."/>
            <person name="Jogler C."/>
        </authorList>
    </citation>
    <scope>NUCLEOTIDE SEQUENCE [LARGE SCALE GENOMIC DNA]</scope>
    <source>
        <strain evidence="3 4">Pla111</strain>
    </source>
</reference>
<evidence type="ECO:0000313" key="4">
    <source>
        <dbReference type="Proteomes" id="UP000318995"/>
    </source>
</evidence>
<dbReference type="Proteomes" id="UP000318995">
    <property type="component" value="Unassembled WGS sequence"/>
</dbReference>
<comment type="caution">
    <text evidence="3">The sequence shown here is derived from an EMBL/GenBank/DDBJ whole genome shotgun (WGS) entry which is preliminary data.</text>
</comment>
<evidence type="ECO:0000256" key="2">
    <source>
        <dbReference type="SAM" id="SignalP"/>
    </source>
</evidence>
<protein>
    <recommendedName>
        <fullName evidence="5">DUF4412 domain-containing protein</fullName>
    </recommendedName>
</protein>